<comment type="catalytic activity">
    <reaction evidence="14">
        <text>leukotriene C4(in) + ATP + H2O = leukotriene C4(out) + ADP + phosphate + H(+)</text>
        <dbReference type="Rhea" id="RHEA:38963"/>
        <dbReference type="ChEBI" id="CHEBI:15377"/>
        <dbReference type="ChEBI" id="CHEBI:15378"/>
        <dbReference type="ChEBI" id="CHEBI:30616"/>
        <dbReference type="ChEBI" id="CHEBI:43474"/>
        <dbReference type="ChEBI" id="CHEBI:57973"/>
        <dbReference type="ChEBI" id="CHEBI:456216"/>
    </reaction>
    <physiologicalReaction direction="left-to-right" evidence="14">
        <dbReference type="Rhea" id="RHEA:38964"/>
    </physiologicalReaction>
</comment>
<evidence type="ECO:0000256" key="11">
    <source>
        <dbReference type="ARBA" id="ARBA00023055"/>
    </source>
</evidence>
<evidence type="ECO:0000313" key="21">
    <source>
        <dbReference type="Proteomes" id="UP000708208"/>
    </source>
</evidence>
<sequence length="1500" mass="167088">VRRQETLDFQNQHGLLLWLSLLGLEHSAILNILQNSICCALVVLWIVEFSYSFGGSDDDSNKIYAADQVSPALKAVTFALALLLQLLNKQKGVPSSGILFIFWLLTAVCAVFEFQSAIRHAVDGLDNYSKFEKTSIIITLISYPLVLLELTLHFFADWPSVSASAKASDDKNENITCPELTASVPSQLTFQWFWPLAWLGYKKPLEFSDLWDLNPDDKSATLVKNFQSYWKPDLDKALKWNAANREAIKPTISKNENGKDEVKKTKSVRKTASILPGLTKSYWGYFLFGSLLKLVQDLLQFVSPQLLDLLIQHVNSDDEKWKGYFYAVLMFLTVMAQTIVLGQYFQRMFVLGMRIRSAIVGTIYQKSLVLSNAARKESTLGEIVNLMSVDAQRFMDLMTYLNMIWSAPMQIALSLYFLYNALGPSVFAGVGLLILLIPINVMIANKARNLQIEQMKCKDQRVKLMNEILSGMKVLKLYAWEPSFEDQILEIRKRELSVLKKASFLSAAGVFVWLMAPFLVSLATFATYVLVDENNILDSRKAFVSLTLFNIMRMPMSVLPNIIVSFVESGVSLNRLNKFLNGEEIDPEAVSHEDMGDGTAIKIEKGTFAWDDSPTLQNINLNVKKGSLVAVVGPVGCGKSSLLSAILGEMEKTSGKVNSIGSIAYVAQQAWIQNATLRDNVLFGRPFNSSLYSNVIQACALKPDLEILPGGDQTEIGEKGINLSGGQKQRVSLARAAYNNADVYLFDDPLSAVDSHVGKHLFEEVIGPKGYLKNKTRLIVTHGITYLPYVDQIIVLNKGQVSERGTYHELLRKKGDFADFLVQHASADDLESADISVIQELESVIGPREAILTRQLSQLSQSSETNKAELLRKMSSLSIGSKGSMKLSAEEAKRRKESLTVELKKQENDLKEKLIEAERAETGSVKGDVYSHYMKSMSLFMAISSLLCYILFTGLSLYSNIWLAQWAMEPPADGGGQDIPKRNLYLGVYGGLGLGQALAMLIGNILLSLGCLKAAEFLHADMLHHILRSPMSFFDTTPLGRIVNRFSKDVDVADNTFPLNLRSWLTCMFQVVSTFIIISIGTPWFLVVILPVAVIYYVVQRFYVASSRQLKRLESVTRSPIYSHFSETLTGTMTIRAFGAQSQFILQSEKNVDHNQRAYYPSIVSNRWLGIRLESVGNLIILFAAIFALFSNTDDGSVGLSVSYALSITQILTWLVRMTSDVETNIVAVERIKEYGETPQEAPWEIAEKKPSPKWPENGQINFTNYQSRYREGLDLVLRGISCSINPGEKVGIVGRTGAGKSSLTLGLFRIVEAAGGSIDIDGLNLANMGLHDVRGKLTIIPQDPVLFSGTLRHNLDPFQTYSDDSLWHSLEYAHLKKFVDELPAGLDYIISEGGENLSVGQRQLVCLARALLRKTKILILDEATAAVDLETDDLIQQTIRSEFKECTVLTIAHRLNTIMDCNRVMVLDKGEIREFDSPNNLMQDTSTIFFGMAKDAGLA</sequence>
<feature type="transmembrane region" description="Helical" evidence="17">
    <location>
        <begin position="984"/>
        <end position="1007"/>
    </location>
</feature>
<dbReference type="Pfam" id="PF00664">
    <property type="entry name" value="ABC_membrane"/>
    <property type="match status" value="2"/>
</dbReference>
<evidence type="ECO:0000256" key="2">
    <source>
        <dbReference type="ARBA" id="ARBA00004651"/>
    </source>
</evidence>
<feature type="domain" description="ABC transmembrane type-1" evidence="19">
    <location>
        <begin position="287"/>
        <end position="568"/>
    </location>
</feature>
<evidence type="ECO:0000256" key="15">
    <source>
        <dbReference type="ARBA" id="ARBA00047576"/>
    </source>
</evidence>
<dbReference type="PANTHER" id="PTHR24223">
    <property type="entry name" value="ATP-BINDING CASSETTE SUB-FAMILY C"/>
    <property type="match status" value="1"/>
</dbReference>
<feature type="domain" description="ABC transporter" evidence="18">
    <location>
        <begin position="1261"/>
        <end position="1495"/>
    </location>
</feature>
<accession>A0A8J2K0T8</accession>
<protein>
    <recommendedName>
        <fullName evidence="22">Multidrug resistance-associated protein 1</fullName>
    </recommendedName>
</protein>
<evidence type="ECO:0000256" key="10">
    <source>
        <dbReference type="ARBA" id="ARBA00022989"/>
    </source>
</evidence>
<comment type="subcellular location">
    <subcellularLocation>
        <location evidence="2">Cell membrane</location>
        <topology evidence="2">Multi-pass membrane protein</topology>
    </subcellularLocation>
    <subcellularLocation>
        <location evidence="1">Vacuole membrane</location>
        <topology evidence="1">Multi-pass membrane protein</topology>
    </subcellularLocation>
</comment>
<dbReference type="OrthoDB" id="6500128at2759"/>
<dbReference type="CDD" id="cd03250">
    <property type="entry name" value="ABCC_MRP_domain1"/>
    <property type="match status" value="1"/>
</dbReference>
<evidence type="ECO:0000259" key="19">
    <source>
        <dbReference type="PROSITE" id="PS50929"/>
    </source>
</evidence>
<evidence type="ECO:0008006" key="22">
    <source>
        <dbReference type="Google" id="ProtNLM"/>
    </source>
</evidence>
<feature type="transmembrane region" description="Helical" evidence="17">
    <location>
        <begin position="99"/>
        <end position="122"/>
    </location>
</feature>
<feature type="transmembrane region" description="Helical" evidence="17">
    <location>
        <begin position="425"/>
        <end position="445"/>
    </location>
</feature>
<feature type="transmembrane region" description="Helical" evidence="17">
    <location>
        <begin position="69"/>
        <end position="87"/>
    </location>
</feature>
<comment type="similarity">
    <text evidence="3">Belongs to the ABC transporter superfamily. ABCC family. Conjugate transporter (TC 3.A.1.208) subfamily.</text>
</comment>
<dbReference type="FunFam" id="3.40.50.300:FF:000074">
    <property type="entry name" value="Multidrug resistance-associated protein 5 isoform 1"/>
    <property type="match status" value="1"/>
</dbReference>
<feature type="coiled-coil region" evidence="16">
    <location>
        <begin position="889"/>
        <end position="923"/>
    </location>
</feature>
<evidence type="ECO:0000256" key="13">
    <source>
        <dbReference type="ARBA" id="ARBA00034018"/>
    </source>
</evidence>
<dbReference type="PROSITE" id="PS50929">
    <property type="entry name" value="ABC_TM1F"/>
    <property type="match status" value="2"/>
</dbReference>
<dbReference type="CDD" id="cd03244">
    <property type="entry name" value="ABCC_MRP_domain2"/>
    <property type="match status" value="1"/>
</dbReference>
<keyword evidence="21" id="KW-1185">Reference proteome</keyword>
<dbReference type="NCBIfam" id="TIGR00957">
    <property type="entry name" value="MRP_assoc_pro"/>
    <property type="match status" value="1"/>
</dbReference>
<dbReference type="FunFam" id="3.40.50.300:FF:000293">
    <property type="entry name" value="ATP binding cassette subfamily C member 1"/>
    <property type="match status" value="1"/>
</dbReference>
<dbReference type="FunFam" id="1.20.1560.10:FF:000001">
    <property type="entry name" value="ATP-binding cassette subfamily C member 1"/>
    <property type="match status" value="1"/>
</dbReference>
<keyword evidence="12 17" id="KW-0472">Membrane</keyword>
<comment type="catalytic activity">
    <reaction evidence="13">
        <text>ATP + H2O + xenobioticSide 1 = ADP + phosphate + xenobioticSide 2.</text>
        <dbReference type="EC" id="7.6.2.2"/>
    </reaction>
</comment>
<dbReference type="InterPro" id="IPR003439">
    <property type="entry name" value="ABC_transporter-like_ATP-bd"/>
</dbReference>
<keyword evidence="5" id="KW-1003">Cell membrane</keyword>
<evidence type="ECO:0000256" key="14">
    <source>
        <dbReference type="ARBA" id="ARBA00047523"/>
    </source>
</evidence>
<dbReference type="Proteomes" id="UP000708208">
    <property type="component" value="Unassembled WGS sequence"/>
</dbReference>
<keyword evidence="11" id="KW-0445">Lipid transport</keyword>
<comment type="caution">
    <text evidence="20">The sequence shown here is derived from an EMBL/GenBank/DDBJ whole genome shotgun (WGS) entry which is preliminary data.</text>
</comment>
<evidence type="ECO:0000256" key="7">
    <source>
        <dbReference type="ARBA" id="ARBA00022737"/>
    </source>
</evidence>
<dbReference type="GO" id="GO:0005524">
    <property type="term" value="F:ATP binding"/>
    <property type="evidence" value="ECO:0007669"/>
    <property type="project" value="UniProtKB-KW"/>
</dbReference>
<dbReference type="GO" id="GO:0016887">
    <property type="term" value="F:ATP hydrolysis activity"/>
    <property type="evidence" value="ECO:0007669"/>
    <property type="project" value="InterPro"/>
</dbReference>
<feature type="transmembrane region" description="Helical" evidence="17">
    <location>
        <begin position="28"/>
        <end position="49"/>
    </location>
</feature>
<reference evidence="20" key="1">
    <citation type="submission" date="2021-06" db="EMBL/GenBank/DDBJ databases">
        <authorList>
            <person name="Hodson N. C."/>
            <person name="Mongue J. A."/>
            <person name="Jaron S. K."/>
        </authorList>
    </citation>
    <scope>NUCLEOTIDE SEQUENCE</scope>
</reference>
<feature type="transmembrane region" description="Helical" evidence="17">
    <location>
        <begin position="1169"/>
        <end position="1190"/>
    </location>
</feature>
<keyword evidence="4" id="KW-0813">Transport</keyword>
<feature type="transmembrane region" description="Helical" evidence="17">
    <location>
        <begin position="939"/>
        <end position="964"/>
    </location>
</feature>
<keyword evidence="7" id="KW-0677">Repeat</keyword>
<evidence type="ECO:0000256" key="9">
    <source>
        <dbReference type="ARBA" id="ARBA00022840"/>
    </source>
</evidence>
<keyword evidence="10 17" id="KW-1133">Transmembrane helix</keyword>
<feature type="transmembrane region" description="Helical" evidence="17">
    <location>
        <begin position="1084"/>
        <end position="1104"/>
    </location>
</feature>
<feature type="transmembrane region" description="Helical" evidence="17">
    <location>
        <begin position="397"/>
        <end position="419"/>
    </location>
</feature>
<keyword evidence="9" id="KW-0067">ATP-binding</keyword>
<evidence type="ECO:0000256" key="1">
    <source>
        <dbReference type="ARBA" id="ARBA00004128"/>
    </source>
</evidence>
<dbReference type="GO" id="GO:0005886">
    <property type="term" value="C:plasma membrane"/>
    <property type="evidence" value="ECO:0007669"/>
    <property type="project" value="UniProtKB-SubCell"/>
</dbReference>
<comment type="catalytic activity">
    <reaction evidence="15">
        <text>17beta-estradiol 17-O-(beta-D-glucuronate)(in) + ATP + H2O = 17beta-estradiol 17-O-(beta-D-glucuronate)(out) + ADP + phosphate + H(+)</text>
        <dbReference type="Rhea" id="RHEA:60128"/>
        <dbReference type="ChEBI" id="CHEBI:15377"/>
        <dbReference type="ChEBI" id="CHEBI:15378"/>
        <dbReference type="ChEBI" id="CHEBI:30616"/>
        <dbReference type="ChEBI" id="CHEBI:43474"/>
        <dbReference type="ChEBI" id="CHEBI:82961"/>
        <dbReference type="ChEBI" id="CHEBI:456216"/>
    </reaction>
    <physiologicalReaction direction="left-to-right" evidence="15">
        <dbReference type="Rhea" id="RHEA:60129"/>
    </physiologicalReaction>
</comment>
<dbReference type="EMBL" id="CAJVCH010124295">
    <property type="protein sequence ID" value="CAG7725610.1"/>
    <property type="molecule type" value="Genomic_DNA"/>
</dbReference>
<dbReference type="InterPro" id="IPR017871">
    <property type="entry name" value="ABC_transporter-like_CS"/>
</dbReference>
<dbReference type="InterPro" id="IPR005292">
    <property type="entry name" value="MRP"/>
</dbReference>
<dbReference type="SMART" id="SM00382">
    <property type="entry name" value="AAA"/>
    <property type="match status" value="2"/>
</dbReference>
<keyword evidence="6 17" id="KW-0812">Transmembrane</keyword>
<name>A0A8J2K0T8_9HEXA</name>
<evidence type="ECO:0000256" key="17">
    <source>
        <dbReference type="SAM" id="Phobius"/>
    </source>
</evidence>
<keyword evidence="8" id="KW-0547">Nucleotide-binding</keyword>
<dbReference type="CDD" id="cd18603">
    <property type="entry name" value="ABC_6TM_MRP1_2_3_6_D2_like"/>
    <property type="match status" value="1"/>
</dbReference>
<evidence type="ECO:0000256" key="5">
    <source>
        <dbReference type="ARBA" id="ARBA00022475"/>
    </source>
</evidence>
<dbReference type="CDD" id="cd18595">
    <property type="entry name" value="ABC_6TM_MRP1_2_3_6_D1_like"/>
    <property type="match status" value="1"/>
</dbReference>
<dbReference type="GO" id="GO:0006869">
    <property type="term" value="P:lipid transport"/>
    <property type="evidence" value="ECO:0007669"/>
    <property type="project" value="UniProtKB-KW"/>
</dbReference>
<dbReference type="Pfam" id="PF00005">
    <property type="entry name" value="ABC_tran"/>
    <property type="match status" value="2"/>
</dbReference>
<feature type="domain" description="ABC transporter" evidence="18">
    <location>
        <begin position="601"/>
        <end position="823"/>
    </location>
</feature>
<evidence type="ECO:0000256" key="12">
    <source>
        <dbReference type="ARBA" id="ARBA00023136"/>
    </source>
</evidence>
<evidence type="ECO:0000313" key="20">
    <source>
        <dbReference type="EMBL" id="CAG7725610.1"/>
    </source>
</evidence>
<evidence type="ECO:0000259" key="18">
    <source>
        <dbReference type="PROSITE" id="PS50893"/>
    </source>
</evidence>
<dbReference type="GO" id="GO:0005774">
    <property type="term" value="C:vacuolar membrane"/>
    <property type="evidence" value="ECO:0007669"/>
    <property type="project" value="UniProtKB-SubCell"/>
</dbReference>
<proteinExistence type="inferred from homology"/>
<gene>
    <name evidence="20" type="ORF">AFUS01_LOCUS14560</name>
</gene>
<dbReference type="PROSITE" id="PS00211">
    <property type="entry name" value="ABC_TRANSPORTER_1"/>
    <property type="match status" value="2"/>
</dbReference>
<dbReference type="PANTHER" id="PTHR24223:SF443">
    <property type="entry name" value="MULTIDRUG-RESISTANCE LIKE PROTEIN 1, ISOFORM I"/>
    <property type="match status" value="1"/>
</dbReference>
<feature type="domain" description="ABC transmembrane type-1" evidence="19">
    <location>
        <begin position="945"/>
        <end position="1224"/>
    </location>
</feature>
<dbReference type="PROSITE" id="PS50893">
    <property type="entry name" value="ABC_TRANSPORTER_2"/>
    <property type="match status" value="2"/>
</dbReference>
<dbReference type="FunFam" id="1.20.1560.10:FF:000007">
    <property type="entry name" value="ATP-binding cassette subfamily C member 1"/>
    <property type="match status" value="1"/>
</dbReference>
<dbReference type="InterPro" id="IPR011527">
    <property type="entry name" value="ABC1_TM_dom"/>
</dbReference>
<evidence type="ECO:0000256" key="8">
    <source>
        <dbReference type="ARBA" id="ARBA00022741"/>
    </source>
</evidence>
<dbReference type="GO" id="GO:0008559">
    <property type="term" value="F:ABC-type xenobiotic transporter activity"/>
    <property type="evidence" value="ECO:0007669"/>
    <property type="project" value="UniProtKB-EC"/>
</dbReference>
<dbReference type="InterPro" id="IPR003593">
    <property type="entry name" value="AAA+_ATPase"/>
</dbReference>
<evidence type="ECO:0000256" key="16">
    <source>
        <dbReference type="SAM" id="Coils"/>
    </source>
</evidence>
<feature type="transmembrane region" description="Helical" evidence="17">
    <location>
        <begin position="134"/>
        <end position="156"/>
    </location>
</feature>
<feature type="transmembrane region" description="Helical" evidence="17">
    <location>
        <begin position="502"/>
        <end position="531"/>
    </location>
</feature>
<feature type="non-terminal residue" evidence="20">
    <location>
        <position position="1"/>
    </location>
</feature>
<dbReference type="InterPro" id="IPR050173">
    <property type="entry name" value="ABC_transporter_C-like"/>
</dbReference>
<organism evidence="20 21">
    <name type="scientific">Allacma fusca</name>
    <dbReference type="NCBI Taxonomy" id="39272"/>
    <lineage>
        <taxon>Eukaryota</taxon>
        <taxon>Metazoa</taxon>
        <taxon>Ecdysozoa</taxon>
        <taxon>Arthropoda</taxon>
        <taxon>Hexapoda</taxon>
        <taxon>Collembola</taxon>
        <taxon>Symphypleona</taxon>
        <taxon>Sminthuridae</taxon>
        <taxon>Allacma</taxon>
    </lineage>
</organism>
<evidence type="ECO:0000256" key="3">
    <source>
        <dbReference type="ARBA" id="ARBA00009726"/>
    </source>
</evidence>
<evidence type="ECO:0000256" key="4">
    <source>
        <dbReference type="ARBA" id="ARBA00022448"/>
    </source>
</evidence>
<feature type="transmembrane region" description="Helical" evidence="17">
    <location>
        <begin position="323"/>
        <end position="345"/>
    </location>
</feature>
<keyword evidence="16" id="KW-0175">Coiled coil</keyword>
<evidence type="ECO:0000256" key="6">
    <source>
        <dbReference type="ARBA" id="ARBA00022692"/>
    </source>
</evidence>